<dbReference type="AlphaFoldDB" id="A0AB34K517"/>
<dbReference type="Gene3D" id="3.40.50.1820">
    <property type="entry name" value="alpha/beta hydrolase"/>
    <property type="match status" value="1"/>
</dbReference>
<name>A0AB34K517_PRYPA</name>
<feature type="region of interest" description="Disordered" evidence="1">
    <location>
        <begin position="369"/>
        <end position="496"/>
    </location>
</feature>
<feature type="compositionally biased region" description="Polar residues" evidence="1">
    <location>
        <begin position="430"/>
        <end position="477"/>
    </location>
</feature>
<feature type="compositionally biased region" description="Basic and acidic residues" evidence="1">
    <location>
        <begin position="369"/>
        <end position="381"/>
    </location>
</feature>
<accession>A0AB34K517</accession>
<dbReference type="InterPro" id="IPR029058">
    <property type="entry name" value="AB_hydrolase_fold"/>
</dbReference>
<gene>
    <name evidence="2" type="ORF">AB1Y20_000489</name>
</gene>
<evidence type="ECO:0000313" key="2">
    <source>
        <dbReference type="EMBL" id="KAL1529544.1"/>
    </source>
</evidence>
<dbReference type="EMBL" id="JBGBPQ010000001">
    <property type="protein sequence ID" value="KAL1529544.1"/>
    <property type="molecule type" value="Genomic_DNA"/>
</dbReference>
<feature type="compositionally biased region" description="Basic and acidic residues" evidence="1">
    <location>
        <begin position="321"/>
        <end position="350"/>
    </location>
</feature>
<feature type="region of interest" description="Disordered" evidence="1">
    <location>
        <begin position="321"/>
        <end position="357"/>
    </location>
</feature>
<proteinExistence type="predicted"/>
<feature type="region of interest" description="Disordered" evidence="1">
    <location>
        <begin position="252"/>
        <end position="285"/>
    </location>
</feature>
<feature type="compositionally biased region" description="Polar residues" evidence="1">
    <location>
        <begin position="256"/>
        <end position="269"/>
    </location>
</feature>
<evidence type="ECO:0000256" key="1">
    <source>
        <dbReference type="SAM" id="MobiDB-lite"/>
    </source>
</evidence>
<reference evidence="2 3" key="1">
    <citation type="journal article" date="2024" name="Science">
        <title>Giant polyketide synthase enzymes in the biosynthesis of giant marine polyether toxins.</title>
        <authorList>
            <person name="Fallon T.R."/>
            <person name="Shende V.V."/>
            <person name="Wierzbicki I.H."/>
            <person name="Pendleton A.L."/>
            <person name="Watervoot N.F."/>
            <person name="Auber R.P."/>
            <person name="Gonzalez D.J."/>
            <person name="Wisecaver J.H."/>
            <person name="Moore B.S."/>
        </authorList>
    </citation>
    <scope>NUCLEOTIDE SEQUENCE [LARGE SCALE GENOMIC DNA]</scope>
    <source>
        <strain evidence="2 3">12B1</strain>
    </source>
</reference>
<keyword evidence="3" id="KW-1185">Reference proteome</keyword>
<dbReference type="SUPFAM" id="SSF53474">
    <property type="entry name" value="alpha/beta-Hydrolases"/>
    <property type="match status" value="1"/>
</dbReference>
<dbReference type="PANTHER" id="PTHR12277:SF81">
    <property type="entry name" value="PROTEIN ABHD13"/>
    <property type="match status" value="1"/>
</dbReference>
<comment type="caution">
    <text evidence="2">The sequence shown here is derived from an EMBL/GenBank/DDBJ whole genome shotgun (WGS) entry which is preliminary data.</text>
</comment>
<sequence length="496" mass="54060">MAGPLAPMINKFAFRPPSPSYRKQDVTHWVQSDTGTRVPLVHIDFGFPLTLLVSHGNGEDLGDCVRVWYKIAKMAKVNLVCYEYSGYGFASGKPSEDELYSNARAALRLIVETLKLPPSKIVLVGKSIGSCAACHLASRGTTFRGLILVGALASGARVILPMNVLLDGAAFDNLSKLKQNSTPVQIIHGLDDPLVRLGCARDIHRVCADVHPLPPVFIADGGHEPERTKLTEVGQAIAAFILHISSTVYVPKARPDSNSQSNGKVTRSASWDRKHRAPSEPVVRAMSAVETPSGIARPSQSPHEAQEDSFLIQVTRALSFERKPRCAREERSSSKEGERKLPGKSDHSAETQEDDSVWRQVTRALSWDRRPPVSVNSERRTAQTLQIQSEQRSFPGPTSTADSSPNCSDPVRQQVRELTRALSWKRKPATRTNGASAAHQTQAPSGSSCKAENGENVSKNARSSASVDQQEGNSILHQVTRALSWDRKPGARPARG</sequence>
<organism evidence="2 3">
    <name type="scientific">Prymnesium parvum</name>
    <name type="common">Toxic golden alga</name>
    <dbReference type="NCBI Taxonomy" id="97485"/>
    <lineage>
        <taxon>Eukaryota</taxon>
        <taxon>Haptista</taxon>
        <taxon>Haptophyta</taxon>
        <taxon>Prymnesiophyceae</taxon>
        <taxon>Prymnesiales</taxon>
        <taxon>Prymnesiaceae</taxon>
        <taxon>Prymnesium</taxon>
    </lineage>
</organism>
<feature type="compositionally biased region" description="Polar residues" evidence="1">
    <location>
        <begin position="382"/>
        <end position="407"/>
    </location>
</feature>
<dbReference type="PANTHER" id="PTHR12277">
    <property type="entry name" value="ALPHA/BETA HYDROLASE DOMAIN-CONTAINING PROTEIN"/>
    <property type="match status" value="1"/>
</dbReference>
<protein>
    <submittedName>
        <fullName evidence="2">Uncharacterized protein</fullName>
    </submittedName>
</protein>
<evidence type="ECO:0000313" key="3">
    <source>
        <dbReference type="Proteomes" id="UP001515480"/>
    </source>
</evidence>
<dbReference type="Proteomes" id="UP001515480">
    <property type="component" value="Unassembled WGS sequence"/>
</dbReference>